<gene>
    <name evidence="1" type="ORF">SAMN05444339_10281</name>
</gene>
<evidence type="ECO:0000313" key="1">
    <source>
        <dbReference type="EMBL" id="SHE79402.1"/>
    </source>
</evidence>
<dbReference type="STRING" id="366533.SAMN05444339_10281"/>
<protein>
    <recommendedName>
        <fullName evidence="3">Phage major tail tube protein</fullName>
    </recommendedName>
</protein>
<dbReference type="OrthoDB" id="7834326at2"/>
<accession>A0A1M4WEK9</accession>
<dbReference type="EMBL" id="FQUE01000002">
    <property type="protein sequence ID" value="SHE79402.1"/>
    <property type="molecule type" value="Genomic_DNA"/>
</dbReference>
<dbReference type="AlphaFoldDB" id="A0A1M4WEK9"/>
<proteinExistence type="predicted"/>
<reference evidence="2" key="1">
    <citation type="submission" date="2016-11" db="EMBL/GenBank/DDBJ databases">
        <authorList>
            <person name="Varghese N."/>
            <person name="Submissions S."/>
        </authorList>
    </citation>
    <scope>NUCLEOTIDE SEQUENCE [LARGE SCALE GENOMIC DNA]</scope>
    <source>
        <strain evidence="2">DSM 29326</strain>
    </source>
</reference>
<dbReference type="InterPro" id="IPR006498">
    <property type="entry name" value="Tail_tube"/>
</dbReference>
<evidence type="ECO:0000313" key="2">
    <source>
        <dbReference type="Proteomes" id="UP000183987"/>
    </source>
</evidence>
<dbReference type="Proteomes" id="UP000183987">
    <property type="component" value="Unassembled WGS sequence"/>
</dbReference>
<dbReference type="RefSeq" id="WP_072856242.1">
    <property type="nucleotide sequence ID" value="NZ_FQUE01000002.1"/>
</dbReference>
<keyword evidence="2" id="KW-1185">Reference proteome</keyword>
<name>A0A1M4WEK9_LOKAT</name>
<sequence length="169" mass="18546">MAKKLPAYVIKDVSLFAPGAPGSRIGQCSEITIPVLEKTMESFRNAGMIKPIEIAMGYETTECSFTETSFDPDMLKLFGIGAASSMVAYGYMADEDGTEHSCRFQMVGDVKKIDAGSWASGTKGEHSYDMTVHSGTLFIDDQEIIRFTPHRFWVGGVEQFPGRANALRL</sequence>
<dbReference type="Pfam" id="PF04985">
    <property type="entry name" value="Phage_tube"/>
    <property type="match status" value="1"/>
</dbReference>
<evidence type="ECO:0008006" key="3">
    <source>
        <dbReference type="Google" id="ProtNLM"/>
    </source>
</evidence>
<organism evidence="1 2">
    <name type="scientific">Loktanella atrilutea</name>
    <dbReference type="NCBI Taxonomy" id="366533"/>
    <lineage>
        <taxon>Bacteria</taxon>
        <taxon>Pseudomonadati</taxon>
        <taxon>Pseudomonadota</taxon>
        <taxon>Alphaproteobacteria</taxon>
        <taxon>Rhodobacterales</taxon>
        <taxon>Roseobacteraceae</taxon>
        <taxon>Loktanella</taxon>
    </lineage>
</organism>